<evidence type="ECO:0000256" key="5">
    <source>
        <dbReference type="ARBA" id="ARBA00022723"/>
    </source>
</evidence>
<name>A0A317E6R2_9PROT</name>
<feature type="binding site" evidence="9">
    <location>
        <position position="73"/>
    </location>
    <ligand>
        <name>substrate</name>
    </ligand>
</feature>
<feature type="binding site" evidence="10">
    <location>
        <position position="99"/>
    </location>
    <ligand>
        <name>Mg(2+)</name>
        <dbReference type="ChEBI" id="CHEBI:18420"/>
        <label>1</label>
        <note>catalytic</note>
    </ligand>
</feature>
<keyword evidence="4 9" id="KW-0997">Cell inner membrane</keyword>
<gene>
    <name evidence="9 11" type="primary">cysQ</name>
    <name evidence="11" type="ORF">DKG75_10170</name>
</gene>
<dbReference type="EC" id="3.1.3.7" evidence="9"/>
<dbReference type="Gene3D" id="3.30.540.10">
    <property type="entry name" value="Fructose-1,6-Bisphosphatase, subunit A, domain 1"/>
    <property type="match status" value="1"/>
</dbReference>
<evidence type="ECO:0000256" key="10">
    <source>
        <dbReference type="PIRSR" id="PIRSR600760-2"/>
    </source>
</evidence>
<evidence type="ECO:0000313" key="12">
    <source>
        <dbReference type="Proteomes" id="UP000246077"/>
    </source>
</evidence>
<evidence type="ECO:0000256" key="4">
    <source>
        <dbReference type="ARBA" id="ARBA00022519"/>
    </source>
</evidence>
<proteinExistence type="inferred from homology"/>
<feature type="binding site" evidence="10">
    <location>
        <position position="73"/>
    </location>
    <ligand>
        <name>Mg(2+)</name>
        <dbReference type="ChEBI" id="CHEBI:18420"/>
        <label>1</label>
        <note>catalytic</note>
    </ligand>
</feature>
<keyword evidence="5 9" id="KW-0479">Metal-binding</keyword>
<dbReference type="Gene3D" id="3.40.190.80">
    <property type="match status" value="1"/>
</dbReference>
<dbReference type="HAMAP" id="MF_02095">
    <property type="entry name" value="CysQ"/>
    <property type="match status" value="1"/>
</dbReference>
<feature type="binding site" evidence="10">
    <location>
        <position position="96"/>
    </location>
    <ligand>
        <name>Mg(2+)</name>
        <dbReference type="ChEBI" id="CHEBI:18420"/>
        <label>1</label>
        <note>catalytic</note>
    </ligand>
</feature>
<dbReference type="InterPro" id="IPR020550">
    <property type="entry name" value="Inositol_monophosphatase_CS"/>
</dbReference>
<dbReference type="CDD" id="cd01638">
    <property type="entry name" value="CysQ"/>
    <property type="match status" value="1"/>
</dbReference>
<feature type="binding site" evidence="9">
    <location>
        <position position="96"/>
    </location>
    <ligand>
        <name>Mg(2+)</name>
        <dbReference type="ChEBI" id="CHEBI:18420"/>
        <label>1</label>
    </ligand>
</feature>
<dbReference type="InterPro" id="IPR050725">
    <property type="entry name" value="CysQ/Inositol_MonoPase"/>
</dbReference>
<dbReference type="AlphaFoldDB" id="A0A317E6R2"/>
<evidence type="ECO:0000256" key="3">
    <source>
        <dbReference type="ARBA" id="ARBA00022475"/>
    </source>
</evidence>
<dbReference type="PROSITE" id="PS00629">
    <property type="entry name" value="IMP_1"/>
    <property type="match status" value="1"/>
</dbReference>
<evidence type="ECO:0000256" key="8">
    <source>
        <dbReference type="ARBA" id="ARBA00023136"/>
    </source>
</evidence>
<evidence type="ECO:0000256" key="7">
    <source>
        <dbReference type="ARBA" id="ARBA00022842"/>
    </source>
</evidence>
<feature type="binding site" evidence="9">
    <location>
        <position position="73"/>
    </location>
    <ligand>
        <name>Mg(2+)</name>
        <dbReference type="ChEBI" id="CHEBI:18420"/>
        <label>1</label>
    </ligand>
</feature>
<dbReference type="OrthoDB" id="9785695at2"/>
<comment type="catalytic activity">
    <reaction evidence="1 9">
        <text>adenosine 3',5'-bisphosphate + H2O = AMP + phosphate</text>
        <dbReference type="Rhea" id="RHEA:10040"/>
        <dbReference type="ChEBI" id="CHEBI:15377"/>
        <dbReference type="ChEBI" id="CHEBI:43474"/>
        <dbReference type="ChEBI" id="CHEBI:58343"/>
        <dbReference type="ChEBI" id="CHEBI:456215"/>
        <dbReference type="EC" id="3.1.3.7"/>
    </reaction>
</comment>
<evidence type="ECO:0000256" key="2">
    <source>
        <dbReference type="ARBA" id="ARBA00005289"/>
    </source>
</evidence>
<dbReference type="NCBIfam" id="TIGR01331">
    <property type="entry name" value="bisphos_cysQ"/>
    <property type="match status" value="1"/>
</dbReference>
<comment type="similarity">
    <text evidence="2 9">Belongs to the inositol monophosphatase superfamily. CysQ family.</text>
</comment>
<sequence>MPRLEAAARAELIVALADLAVEAGAAIMKIYGSDFAVKSKGENDPVTEADVAAEAIIVAGLKQLTPDIPIVAEELAAAGQLPPGNPAAWPAFWLVDPLDGTKEFIKRNGEFTVNIALIEEGIPVLGVVHTPAKGWTHTGHGTGTAKVQKQGLPPQSIKVRPVPPGGLTVVASRSHRDKATDDFLAEYPVAQMTPAGSSLKFCLVAEGQADFYPRLGPTMEWDTAAGHAVVLSAGGTVTTLEGAALSYGKPEFRNPKFLVRGG</sequence>
<dbReference type="RefSeq" id="WP_109920955.1">
    <property type="nucleotide sequence ID" value="NZ_QGLF01000002.1"/>
</dbReference>
<feature type="binding site" evidence="9">
    <location>
        <position position="222"/>
    </location>
    <ligand>
        <name>substrate</name>
    </ligand>
</feature>
<evidence type="ECO:0000256" key="6">
    <source>
        <dbReference type="ARBA" id="ARBA00022801"/>
    </source>
</evidence>
<dbReference type="PRINTS" id="PR00377">
    <property type="entry name" value="IMPHPHTASES"/>
</dbReference>
<feature type="binding site" evidence="10">
    <location>
        <position position="222"/>
    </location>
    <ligand>
        <name>Mg(2+)</name>
        <dbReference type="ChEBI" id="CHEBI:18420"/>
        <label>1</label>
        <note>catalytic</note>
    </ligand>
</feature>
<dbReference type="InterPro" id="IPR020583">
    <property type="entry name" value="Inositol_monoP_metal-BS"/>
</dbReference>
<dbReference type="GO" id="GO:0005886">
    <property type="term" value="C:plasma membrane"/>
    <property type="evidence" value="ECO:0007669"/>
    <property type="project" value="UniProtKB-SubCell"/>
</dbReference>
<feature type="binding site" evidence="9">
    <location>
        <position position="98"/>
    </location>
    <ligand>
        <name>Mg(2+)</name>
        <dbReference type="ChEBI" id="CHEBI:18420"/>
        <label>1</label>
    </ligand>
</feature>
<keyword evidence="7 9" id="KW-0460">Magnesium</keyword>
<evidence type="ECO:0000256" key="1">
    <source>
        <dbReference type="ARBA" id="ARBA00001625"/>
    </source>
</evidence>
<evidence type="ECO:0000313" key="11">
    <source>
        <dbReference type="EMBL" id="PWR22311.1"/>
    </source>
</evidence>
<dbReference type="SUPFAM" id="SSF56655">
    <property type="entry name" value="Carbohydrate phosphatase"/>
    <property type="match status" value="1"/>
</dbReference>
<protein>
    <recommendedName>
        <fullName evidence="9">3'(2'),5'-bisphosphate nucleotidase CysQ</fullName>
        <ecNumber evidence="9">3.1.3.7</ecNumber>
    </recommendedName>
    <alternativeName>
        <fullName evidence="9">3'(2'),5-bisphosphonucleoside 3'(2')-phosphohydrolase</fullName>
    </alternativeName>
    <alternativeName>
        <fullName evidence="9">3'-phosphoadenosine 5'-phosphate phosphatase</fullName>
        <shortName evidence="9">PAP phosphatase</shortName>
    </alternativeName>
</protein>
<dbReference type="PANTHER" id="PTHR43028:SF5">
    <property type="entry name" value="3'(2'),5'-BISPHOSPHATE NUCLEOTIDASE 1"/>
    <property type="match status" value="1"/>
</dbReference>
<feature type="binding site" evidence="9">
    <location>
        <position position="99"/>
    </location>
    <ligand>
        <name>Mg(2+)</name>
        <dbReference type="ChEBI" id="CHEBI:18420"/>
        <label>2</label>
    </ligand>
</feature>
<dbReference type="GO" id="GO:0000103">
    <property type="term" value="P:sulfate assimilation"/>
    <property type="evidence" value="ECO:0007669"/>
    <property type="project" value="TreeGrafter"/>
</dbReference>
<dbReference type="InterPro" id="IPR000760">
    <property type="entry name" value="Inositol_monophosphatase-like"/>
</dbReference>
<reference evidence="12" key="1">
    <citation type="submission" date="2018-05" db="EMBL/GenBank/DDBJ databases">
        <title>Zavarzinia sp. HR-AS.</title>
        <authorList>
            <person name="Lee Y."/>
            <person name="Jeon C.O."/>
        </authorList>
    </citation>
    <scope>NUCLEOTIDE SEQUENCE [LARGE SCALE GENOMIC DNA]</scope>
    <source>
        <strain evidence="12">DSM 1231</strain>
    </source>
</reference>
<keyword evidence="6 9" id="KW-0378">Hydrolase</keyword>
<comment type="cofactor">
    <cofactor evidence="9 10">
        <name>Mg(2+)</name>
        <dbReference type="ChEBI" id="CHEBI:18420"/>
    </cofactor>
</comment>
<dbReference type="GO" id="GO:0008441">
    <property type="term" value="F:3'(2'),5'-bisphosphate nucleotidase activity"/>
    <property type="evidence" value="ECO:0007669"/>
    <property type="project" value="UniProtKB-UniRule"/>
</dbReference>
<dbReference type="GO" id="GO:0046854">
    <property type="term" value="P:phosphatidylinositol phosphate biosynthetic process"/>
    <property type="evidence" value="ECO:0007669"/>
    <property type="project" value="InterPro"/>
</dbReference>
<dbReference type="PROSITE" id="PS00630">
    <property type="entry name" value="IMP_2"/>
    <property type="match status" value="1"/>
</dbReference>
<keyword evidence="8 9" id="KW-0472">Membrane</keyword>
<dbReference type="EMBL" id="QGLF01000002">
    <property type="protein sequence ID" value="PWR22311.1"/>
    <property type="molecule type" value="Genomic_DNA"/>
</dbReference>
<dbReference type="PANTHER" id="PTHR43028">
    <property type="entry name" value="3'(2'),5'-BISPHOSPHATE NUCLEOTIDASE 1"/>
    <property type="match status" value="1"/>
</dbReference>
<keyword evidence="12" id="KW-1185">Reference proteome</keyword>
<dbReference type="Proteomes" id="UP000246077">
    <property type="component" value="Unassembled WGS sequence"/>
</dbReference>
<feature type="binding site" evidence="9">
    <location>
        <begin position="98"/>
        <end position="101"/>
    </location>
    <ligand>
        <name>substrate</name>
    </ligand>
</feature>
<evidence type="ECO:0000256" key="9">
    <source>
        <dbReference type="HAMAP-Rule" id="MF_02095"/>
    </source>
</evidence>
<accession>A0A317E6R2</accession>
<comment type="caution">
    <text evidence="11">The sequence shown here is derived from an EMBL/GenBank/DDBJ whole genome shotgun (WGS) entry which is preliminary data.</text>
</comment>
<dbReference type="GO" id="GO:0000287">
    <property type="term" value="F:magnesium ion binding"/>
    <property type="evidence" value="ECO:0007669"/>
    <property type="project" value="UniProtKB-UniRule"/>
</dbReference>
<feature type="binding site" evidence="9">
    <location>
        <position position="222"/>
    </location>
    <ligand>
        <name>Mg(2+)</name>
        <dbReference type="ChEBI" id="CHEBI:18420"/>
        <label>2</label>
    </ligand>
</feature>
<feature type="binding site" evidence="9">
    <location>
        <position position="96"/>
    </location>
    <ligand>
        <name>Mg(2+)</name>
        <dbReference type="ChEBI" id="CHEBI:18420"/>
        <label>2</label>
    </ligand>
</feature>
<comment type="subcellular location">
    <subcellularLocation>
        <location evidence="9">Cell inner membrane</location>
        <topology evidence="9">Peripheral membrane protein</topology>
        <orientation evidence="9">Cytoplasmic side</orientation>
    </subcellularLocation>
</comment>
<organism evidence="11 12">
    <name type="scientific">Zavarzinia compransoris</name>
    <dbReference type="NCBI Taxonomy" id="1264899"/>
    <lineage>
        <taxon>Bacteria</taxon>
        <taxon>Pseudomonadati</taxon>
        <taxon>Pseudomonadota</taxon>
        <taxon>Alphaproteobacteria</taxon>
        <taxon>Rhodospirillales</taxon>
        <taxon>Zavarziniaceae</taxon>
        <taxon>Zavarzinia</taxon>
    </lineage>
</organism>
<keyword evidence="3 9" id="KW-1003">Cell membrane</keyword>
<dbReference type="GO" id="GO:0050427">
    <property type="term" value="P:3'-phosphoadenosine 5'-phosphosulfate metabolic process"/>
    <property type="evidence" value="ECO:0007669"/>
    <property type="project" value="TreeGrafter"/>
</dbReference>
<dbReference type="Pfam" id="PF00459">
    <property type="entry name" value="Inositol_P"/>
    <property type="match status" value="1"/>
</dbReference>
<comment type="function">
    <text evidence="9">Converts adenosine-3',5'-bisphosphate (PAP) to AMP.</text>
</comment>
<dbReference type="InterPro" id="IPR006240">
    <property type="entry name" value="CysQ"/>
</dbReference>
<feature type="binding site" evidence="10">
    <location>
        <position position="98"/>
    </location>
    <ligand>
        <name>Mg(2+)</name>
        <dbReference type="ChEBI" id="CHEBI:18420"/>
        <label>1</label>
        <note>catalytic</note>
    </ligand>
</feature>